<evidence type="ECO:0000313" key="1">
    <source>
        <dbReference type="EMBL" id="GFY25918.1"/>
    </source>
</evidence>
<protein>
    <submittedName>
        <fullName evidence="1">Uncharacterized protein</fullName>
    </submittedName>
</protein>
<reference evidence="1" key="1">
    <citation type="submission" date="2020-08" db="EMBL/GenBank/DDBJ databases">
        <title>Multicomponent nature underlies the extraordinary mechanical properties of spider dragline silk.</title>
        <authorList>
            <person name="Kono N."/>
            <person name="Nakamura H."/>
            <person name="Mori M."/>
            <person name="Yoshida Y."/>
            <person name="Ohtoshi R."/>
            <person name="Malay A.D."/>
            <person name="Moran D.A.P."/>
            <person name="Tomita M."/>
            <person name="Numata K."/>
            <person name="Arakawa K."/>
        </authorList>
    </citation>
    <scope>NUCLEOTIDE SEQUENCE</scope>
</reference>
<organism evidence="1 2">
    <name type="scientific">Trichonephila clavipes</name>
    <name type="common">Golden silk orbweaver</name>
    <name type="synonym">Nephila clavipes</name>
    <dbReference type="NCBI Taxonomy" id="2585209"/>
    <lineage>
        <taxon>Eukaryota</taxon>
        <taxon>Metazoa</taxon>
        <taxon>Ecdysozoa</taxon>
        <taxon>Arthropoda</taxon>
        <taxon>Chelicerata</taxon>
        <taxon>Arachnida</taxon>
        <taxon>Araneae</taxon>
        <taxon>Araneomorphae</taxon>
        <taxon>Entelegynae</taxon>
        <taxon>Araneoidea</taxon>
        <taxon>Nephilidae</taxon>
        <taxon>Trichonephila</taxon>
    </lineage>
</organism>
<gene>
    <name evidence="1" type="ORF">TNCV_1916681</name>
</gene>
<dbReference type="PANTHER" id="PTHR46060">
    <property type="entry name" value="MARINER MOS1 TRANSPOSASE-LIKE PROTEIN"/>
    <property type="match status" value="1"/>
</dbReference>
<proteinExistence type="predicted"/>
<evidence type="ECO:0000313" key="2">
    <source>
        <dbReference type="Proteomes" id="UP000887159"/>
    </source>
</evidence>
<dbReference type="Proteomes" id="UP000887159">
    <property type="component" value="Unassembled WGS sequence"/>
</dbReference>
<comment type="caution">
    <text evidence="1">The sequence shown here is derived from an EMBL/GenBank/DDBJ whole genome shotgun (WGS) entry which is preliminary data.</text>
</comment>
<dbReference type="PANTHER" id="PTHR46060:SF1">
    <property type="entry name" value="MARINER MOS1 TRANSPOSASE-LIKE PROTEIN"/>
    <property type="match status" value="1"/>
</dbReference>
<name>A0A8X6W0J8_TRICX</name>
<sequence length="140" mass="16242">MEQRNIFSNIFIVLIRSEYNIKCYVGLEKNATETYERLKHIYGIDTLSRTQNFECHRCFRKSRESVKDNECSGCPQTSRTTENIEKFSAAVQEVISASQAELKDMAKNGFQKCFGELYKQWQKCAVSQRSYFEEGCVSST</sequence>
<dbReference type="InterPro" id="IPR052709">
    <property type="entry name" value="Transposase-MT_Hybrid"/>
</dbReference>
<dbReference type="EMBL" id="BMAU01021373">
    <property type="protein sequence ID" value="GFY25918.1"/>
    <property type="molecule type" value="Genomic_DNA"/>
</dbReference>
<keyword evidence="2" id="KW-1185">Reference proteome</keyword>
<dbReference type="AlphaFoldDB" id="A0A8X6W0J8"/>
<accession>A0A8X6W0J8</accession>